<accession>K0YPE2</accession>
<dbReference type="Proteomes" id="UP000006075">
    <property type="component" value="Unassembled WGS sequence"/>
</dbReference>
<dbReference type="PATRIC" id="fig|888439.3.peg.1819"/>
<dbReference type="EMBL" id="AGWP01000009">
    <property type="protein sequence ID" value="EJZ85323.1"/>
    <property type="molecule type" value="Genomic_DNA"/>
</dbReference>
<name>K0YPE2_9ACTO</name>
<dbReference type="AlphaFoldDB" id="K0YPE2"/>
<sequence>MYPPSPGPYTPPRRRMQYPEQPKNKVLIVVLCLLLVLGAAVLAGAGYVAYKAAGASQRASSPTTGKADTKEPASGSTDPAPGNYQLKRNDKVAFLLQGMYKSCAQGESWLQLVDGPAGPRTLHFLPTEPPKGTEKEVSLLCMWKDLGLPKESFAKVTNSEDKEKHMIVQGGVMLTWQWTESKDFIATLYDSRDYGTSD</sequence>
<gene>
    <name evidence="2" type="ORF">HMPREF9240_01810</name>
</gene>
<keyword evidence="3" id="KW-1185">Reference proteome</keyword>
<dbReference type="HOGENOM" id="CLU_1375662_0_0_11"/>
<protein>
    <submittedName>
        <fullName evidence="2">Uncharacterized protein</fullName>
    </submittedName>
</protein>
<evidence type="ECO:0000256" key="1">
    <source>
        <dbReference type="SAM" id="MobiDB-lite"/>
    </source>
</evidence>
<organism evidence="2 3">
    <name type="scientific">Winkia neuii BV029A5</name>
    <dbReference type="NCBI Taxonomy" id="888439"/>
    <lineage>
        <taxon>Bacteria</taxon>
        <taxon>Bacillati</taxon>
        <taxon>Actinomycetota</taxon>
        <taxon>Actinomycetes</taxon>
        <taxon>Actinomycetales</taxon>
        <taxon>Actinomycetaceae</taxon>
        <taxon>Winkia</taxon>
    </lineage>
</organism>
<reference evidence="2 3" key="1">
    <citation type="submission" date="2012-07" db="EMBL/GenBank/DDBJ databases">
        <title>The Genome Sequence of Actinomyces neuii subsp. anitratus BVS029A5.</title>
        <authorList>
            <consortium name="The Broad Institute Genome Sequencing Platform"/>
            <person name="Earl A."/>
            <person name="Ward D."/>
            <person name="Feldgarden M."/>
            <person name="Gevers D."/>
            <person name="Saerens B."/>
            <person name="Vaneechoutte M."/>
            <person name="Walker B."/>
            <person name="Young S.K."/>
            <person name="Zeng Q."/>
            <person name="Gargeya S."/>
            <person name="Fitzgerald M."/>
            <person name="Haas B."/>
            <person name="Abouelleil A."/>
            <person name="Alvarado L."/>
            <person name="Arachchi H.M."/>
            <person name="Berlin A."/>
            <person name="Chapman S.B."/>
            <person name="Goldberg J."/>
            <person name="Griggs A."/>
            <person name="Gujja S."/>
            <person name="Hansen M."/>
            <person name="Howarth C."/>
            <person name="Imamovic A."/>
            <person name="Larimer J."/>
            <person name="McCowen C."/>
            <person name="Montmayeur A."/>
            <person name="Murphy C."/>
            <person name="Neiman D."/>
            <person name="Pearson M."/>
            <person name="Priest M."/>
            <person name="Roberts A."/>
            <person name="Saif S."/>
            <person name="Shea T."/>
            <person name="Sisk P."/>
            <person name="Sykes S."/>
            <person name="Wortman J."/>
            <person name="Nusbaum C."/>
            <person name="Birren B."/>
        </authorList>
    </citation>
    <scope>NUCLEOTIDE SEQUENCE [LARGE SCALE GENOMIC DNA]</scope>
    <source>
        <strain evidence="2 3">BVS029A5</strain>
    </source>
</reference>
<evidence type="ECO:0000313" key="3">
    <source>
        <dbReference type="Proteomes" id="UP000006075"/>
    </source>
</evidence>
<evidence type="ECO:0000313" key="2">
    <source>
        <dbReference type="EMBL" id="EJZ85323.1"/>
    </source>
</evidence>
<feature type="region of interest" description="Disordered" evidence="1">
    <location>
        <begin position="58"/>
        <end position="85"/>
    </location>
</feature>
<comment type="caution">
    <text evidence="2">The sequence shown here is derived from an EMBL/GenBank/DDBJ whole genome shotgun (WGS) entry which is preliminary data.</text>
</comment>
<proteinExistence type="predicted"/>